<keyword evidence="2" id="KW-1185">Reference proteome</keyword>
<evidence type="ECO:0000313" key="1">
    <source>
        <dbReference type="EMBL" id="QFI56649.1"/>
    </source>
</evidence>
<organism evidence="1 2">
    <name type="scientific">Aeromonas simiae</name>
    <dbReference type="NCBI Taxonomy" id="218936"/>
    <lineage>
        <taxon>Bacteria</taxon>
        <taxon>Pseudomonadati</taxon>
        <taxon>Pseudomonadota</taxon>
        <taxon>Gammaproteobacteria</taxon>
        <taxon>Aeromonadales</taxon>
        <taxon>Aeromonadaceae</taxon>
        <taxon>Aeromonas</taxon>
    </lineage>
</organism>
<dbReference type="KEGG" id="asim:FE240_06980"/>
<accession>A0A5J6WZJ2</accession>
<dbReference type="AlphaFoldDB" id="A0A5J6WZJ2"/>
<sequence>MLPLLLTLLLGGCASWQDYFVTYSDQSASLRNQLRLGQAAEARKAVRESTPGDGSYVLDRLEEGRIALLAGDVAGSRRALQAADMAVRADDERARIRVRDGLEQAGSLLSNDQTMTYAIADFERTLLHHYLAIDYLLAGEREGALVELRLANQAQEAALARRRAAVADERERQVGQQLAQRAPALDRLQGGVKHGFLNPYTFYFSALLYEADGSLNDAWVDLNRAIELAPDNRAVQDALLRLARRRGAPEEIAALERRFGRKAPAIAPKVGNVVVLYEEGIIAARRELWLPLPLSTSAGDFRTFTVALPYYDNRAEPSVPLAISAGKAQGRAEPLANLEALAAYDLQEKLPGMATRQLLRLVTKEQLRRVAADKGNDVGNLVVGLFNTLSEHADTRSWSTLPARAAAWSAEVPAGRIELLLNGRGESVEVRPGRTTLVWVTRVSPHLQIRSVPL</sequence>
<name>A0A5J6WZJ2_9GAMM</name>
<gene>
    <name evidence="1" type="ORF">FE240_06980</name>
</gene>
<protein>
    <recommendedName>
        <fullName evidence="3">Tetratricopeptide repeat protein</fullName>
    </recommendedName>
</protein>
<evidence type="ECO:0000313" key="2">
    <source>
        <dbReference type="Proteomes" id="UP000594034"/>
    </source>
</evidence>
<evidence type="ECO:0008006" key="3">
    <source>
        <dbReference type="Google" id="ProtNLM"/>
    </source>
</evidence>
<reference evidence="1 2" key="1">
    <citation type="submission" date="2019-05" db="EMBL/GenBank/DDBJ databases">
        <title>OXA-830, a novel chromosomally encoded expanded-spectrum class D beta-lactamase in Aeromonas simiae.</title>
        <authorList>
            <person name="Zhou W."/>
            <person name="Chen Q."/>
        </authorList>
    </citation>
    <scope>NUCLEOTIDE SEQUENCE [LARGE SCALE GENOMIC DNA]</scope>
    <source>
        <strain evidence="1 2">A6</strain>
    </source>
</reference>
<dbReference type="Proteomes" id="UP000594034">
    <property type="component" value="Chromosome"/>
</dbReference>
<dbReference type="InterPro" id="IPR011990">
    <property type="entry name" value="TPR-like_helical_dom_sf"/>
</dbReference>
<proteinExistence type="predicted"/>
<dbReference type="EMBL" id="CP040449">
    <property type="protein sequence ID" value="QFI56649.1"/>
    <property type="molecule type" value="Genomic_DNA"/>
</dbReference>
<dbReference type="SUPFAM" id="SSF48452">
    <property type="entry name" value="TPR-like"/>
    <property type="match status" value="1"/>
</dbReference>